<evidence type="ECO:0000256" key="1">
    <source>
        <dbReference type="SAM" id="MobiDB-lite"/>
    </source>
</evidence>
<proteinExistence type="predicted"/>
<feature type="transmembrane region" description="Helical" evidence="2">
    <location>
        <begin position="7"/>
        <end position="29"/>
    </location>
</feature>
<keyword evidence="2" id="KW-0812">Transmembrane</keyword>
<dbReference type="Proteomes" id="UP000233654">
    <property type="component" value="Unassembled WGS sequence"/>
</dbReference>
<accession>A0A2N3G6B0</accession>
<sequence>MASTIFKIIGIVSIVACTLVGILALPFLARFLKKVNESIADRSRQIRDQVSTSLNEIETAQTQIETIATTTSSIKAGMNSCLTTADKAVSFLESRIFQTGVPAALWLLLIAIALPRGLRKSKSKKKARRVIPPPSWDDAAFYTQNVTIQLDHARGQAPSTFPSTAARGQAPSTAAR</sequence>
<evidence type="ECO:0008006" key="5">
    <source>
        <dbReference type="Google" id="ProtNLM"/>
    </source>
</evidence>
<dbReference type="EMBL" id="PHEX01000031">
    <property type="protein sequence ID" value="PKQ28138.1"/>
    <property type="molecule type" value="Genomic_DNA"/>
</dbReference>
<organism evidence="3 4">
    <name type="scientific">Candidatus Anoxymicrobium japonicum</name>
    <dbReference type="NCBI Taxonomy" id="2013648"/>
    <lineage>
        <taxon>Bacteria</taxon>
        <taxon>Bacillati</taxon>
        <taxon>Actinomycetota</taxon>
        <taxon>Candidatus Geothermincolia</taxon>
        <taxon>Candidatus Geothermincolales</taxon>
        <taxon>Candidatus Anoxymicrobiaceae</taxon>
        <taxon>Candidatus Anoxymicrobium</taxon>
    </lineage>
</organism>
<feature type="region of interest" description="Disordered" evidence="1">
    <location>
        <begin position="153"/>
        <end position="176"/>
    </location>
</feature>
<evidence type="ECO:0000313" key="4">
    <source>
        <dbReference type="Proteomes" id="UP000233654"/>
    </source>
</evidence>
<feature type="transmembrane region" description="Helical" evidence="2">
    <location>
        <begin position="96"/>
        <end position="118"/>
    </location>
</feature>
<name>A0A2N3G6B0_9ACTN</name>
<keyword evidence="2" id="KW-1133">Transmembrane helix</keyword>
<keyword evidence="2" id="KW-0472">Membrane</keyword>
<dbReference type="AlphaFoldDB" id="A0A2N3G6B0"/>
<gene>
    <name evidence="3" type="ORF">CVT63_04455</name>
</gene>
<evidence type="ECO:0000256" key="2">
    <source>
        <dbReference type="SAM" id="Phobius"/>
    </source>
</evidence>
<evidence type="ECO:0000313" key="3">
    <source>
        <dbReference type="EMBL" id="PKQ28138.1"/>
    </source>
</evidence>
<protein>
    <recommendedName>
        <fullName evidence="5">DUF948 domain-containing protein</fullName>
    </recommendedName>
</protein>
<comment type="caution">
    <text evidence="3">The sequence shown here is derived from an EMBL/GenBank/DDBJ whole genome shotgun (WGS) entry which is preliminary data.</text>
</comment>
<reference evidence="3 4" key="1">
    <citation type="journal article" date="2017" name="ISME J.">
        <title>Potential for microbial H2 and metal transformations associated with novel bacteria and archaea in deep terrestrial subsurface sediments.</title>
        <authorList>
            <person name="Hernsdorf A.W."/>
            <person name="Amano Y."/>
            <person name="Miyakawa K."/>
            <person name="Ise K."/>
            <person name="Suzuki Y."/>
            <person name="Anantharaman K."/>
            <person name="Probst A."/>
            <person name="Burstein D."/>
            <person name="Thomas B.C."/>
            <person name="Banfield J.F."/>
        </authorList>
    </citation>
    <scope>NUCLEOTIDE SEQUENCE [LARGE SCALE GENOMIC DNA]</scope>
    <source>
        <strain evidence="3">HGW-Actinobacteria-3</strain>
    </source>
</reference>